<evidence type="ECO:0000313" key="2">
    <source>
        <dbReference type="Proteomes" id="UP000263900"/>
    </source>
</evidence>
<dbReference type="KEGG" id="pseg:D3H65_06195"/>
<evidence type="ECO:0008006" key="3">
    <source>
        <dbReference type="Google" id="ProtNLM"/>
    </source>
</evidence>
<organism evidence="1 2">
    <name type="scientific">Paraflavitalea soli</name>
    <dbReference type="NCBI Taxonomy" id="2315862"/>
    <lineage>
        <taxon>Bacteria</taxon>
        <taxon>Pseudomonadati</taxon>
        <taxon>Bacteroidota</taxon>
        <taxon>Chitinophagia</taxon>
        <taxon>Chitinophagales</taxon>
        <taxon>Chitinophagaceae</taxon>
        <taxon>Paraflavitalea</taxon>
    </lineage>
</organism>
<evidence type="ECO:0000313" key="1">
    <source>
        <dbReference type="EMBL" id="AXY73596.1"/>
    </source>
</evidence>
<dbReference type="RefSeq" id="WP_119049432.1">
    <property type="nucleotide sequence ID" value="NZ_CP032157.1"/>
</dbReference>
<gene>
    <name evidence="1" type="ORF">D3H65_06195</name>
</gene>
<sequence length="119" mass="13394">MPQTISINNCLYAEGQKAGDTLLILQARVGDTLAITFSLNAGAGLAWDLDTNRLQKDIIELVNQSFHTVNLGENRQKWIFLYSLVIRKKQGSYLDFWLRRGLGNNYGHCCIKTNPAEAH</sequence>
<accession>A0A3B7MKN3</accession>
<dbReference type="AlphaFoldDB" id="A0A3B7MKN3"/>
<proteinExistence type="predicted"/>
<name>A0A3B7MKN3_9BACT</name>
<keyword evidence="2" id="KW-1185">Reference proteome</keyword>
<reference evidence="1 2" key="1">
    <citation type="submission" date="2018-09" db="EMBL/GenBank/DDBJ databases">
        <title>Genome sequencing of strain 6GH32-13.</title>
        <authorList>
            <person name="Weon H.-Y."/>
            <person name="Heo J."/>
            <person name="Kwon S.-W."/>
        </authorList>
    </citation>
    <scope>NUCLEOTIDE SEQUENCE [LARGE SCALE GENOMIC DNA]</scope>
    <source>
        <strain evidence="1 2">5GH32-13</strain>
    </source>
</reference>
<protein>
    <recommendedName>
        <fullName evidence="3">Proteinase inhibitor I42 chagasin domain-containing protein</fullName>
    </recommendedName>
</protein>
<dbReference type="Proteomes" id="UP000263900">
    <property type="component" value="Chromosome"/>
</dbReference>
<dbReference type="EMBL" id="CP032157">
    <property type="protein sequence ID" value="AXY73596.1"/>
    <property type="molecule type" value="Genomic_DNA"/>
</dbReference>